<dbReference type="EMBL" id="JAYKXP010000024">
    <property type="protein sequence ID" value="KAK7045685.1"/>
    <property type="molecule type" value="Genomic_DNA"/>
</dbReference>
<dbReference type="InterPro" id="IPR041569">
    <property type="entry name" value="AAA_lid_3"/>
</dbReference>
<dbReference type="InterPro" id="IPR014729">
    <property type="entry name" value="Rossmann-like_a/b/a_fold"/>
</dbReference>
<dbReference type="InterPro" id="IPR003960">
    <property type="entry name" value="ATPase_AAA_CS"/>
</dbReference>
<dbReference type="NCBIfam" id="TIGR01536">
    <property type="entry name" value="asn_synth_AEB"/>
    <property type="match status" value="1"/>
</dbReference>
<dbReference type="CDD" id="cd00712">
    <property type="entry name" value="AsnB"/>
    <property type="match status" value="1"/>
</dbReference>
<evidence type="ECO:0000256" key="10">
    <source>
        <dbReference type="ARBA" id="ARBA00023136"/>
    </source>
</evidence>
<evidence type="ECO:0000256" key="12">
    <source>
        <dbReference type="ARBA" id="ARBA00034532"/>
    </source>
</evidence>
<dbReference type="Gene3D" id="3.60.20.10">
    <property type="entry name" value="Glutamine Phosphoribosylpyrophosphate, subunit 1, domain 1"/>
    <property type="match status" value="1"/>
</dbReference>
<reference evidence="16 17" key="1">
    <citation type="submission" date="2024-01" db="EMBL/GenBank/DDBJ databases">
        <title>A draft genome for a cacao thread blight-causing isolate of Paramarasmius palmivorus.</title>
        <authorList>
            <person name="Baruah I.K."/>
            <person name="Bukari Y."/>
            <person name="Amoako-Attah I."/>
            <person name="Meinhardt L.W."/>
            <person name="Bailey B.A."/>
            <person name="Cohen S.P."/>
        </authorList>
    </citation>
    <scope>NUCLEOTIDE SEQUENCE [LARGE SCALE GENOMIC DNA]</scope>
    <source>
        <strain evidence="16 17">GH-12</strain>
    </source>
</reference>
<dbReference type="SUPFAM" id="SSF54585">
    <property type="entry name" value="Cdc48 domain 2-like"/>
    <property type="match status" value="1"/>
</dbReference>
<keyword evidence="6" id="KW-0378">Hydrolase</keyword>
<comment type="caution">
    <text evidence="16">The sequence shown here is derived from an EMBL/GenBank/DDBJ whole genome shotgun (WGS) entry which is preliminary data.</text>
</comment>
<comment type="similarity">
    <text evidence="2">Belongs to the AAA ATPase family.</text>
</comment>
<dbReference type="Pfam" id="PF17862">
    <property type="entry name" value="AAA_lid_3"/>
    <property type="match status" value="1"/>
</dbReference>
<dbReference type="Pfam" id="PF00004">
    <property type="entry name" value="AAA"/>
    <property type="match status" value="2"/>
</dbReference>
<evidence type="ECO:0000259" key="15">
    <source>
        <dbReference type="PROSITE" id="PS51278"/>
    </source>
</evidence>
<feature type="region of interest" description="Disordered" evidence="14">
    <location>
        <begin position="936"/>
        <end position="971"/>
    </location>
</feature>
<evidence type="ECO:0000256" key="5">
    <source>
        <dbReference type="ARBA" id="ARBA00022741"/>
    </source>
</evidence>
<evidence type="ECO:0000256" key="8">
    <source>
        <dbReference type="ARBA" id="ARBA00022927"/>
    </source>
</evidence>
<sequence length="1671" mass="184996">MCGITVVKHLSSAPITEDNATLDSQLRASIKAIEHRGPDDSGIYISEDGSLGMGHARLSIIDLPGGHQPLHDTTNTIHAVVNGELYNYADIRKELECKGYKFQSSVDSELVILLYQTYGQNFIHHLRGEFAFVLYDSKRQFLMAARDRFGIKPLYHTVVDGKLMIASEMKAFMALGWKPEWDLESIMQLGEYSDNRTVFKGVYKFGPGHLLTCSRNGHIENRTYWDHEYPNASIEDTRSIDEMVEGVRQRLVDAVRVRLRSDVPLGVYLSGGIDSASVAGIASALLKEKNPNAKLMTFTLAFPGRKDLDEGPVAQRMAESIGAEMHMVAPTEDDLVRQFPKAVYHTEQPMMSFQGTGKMILSQYVHDNGYKVVLTGEGSDEIFGGYYFFMPDFLRAADPAARRLGIPLLSEKERVKAFNKHESSELRQDHVSLTKVDFQEGQLGRDLLGGISTLAMVSAMRFHDDAFKEIESMPRTDPTVVGAEGIMPDVRRKMCNGQWHPLNSALYTMSRTVLRNILLNALGDRSEMANSIEGRTPFLDHHLVEFVNTLPPSVKIMPSLVYHETNGINDHAADVVNGRCREWNFTEKWVMREAVRPFVTDEIYRRVKMQYNAPLSAPQPEDKGSKTRVFTPLQIMFKTRLTKEAIEKLGWARWEYVEGVIKGYLEASECPPDGGLDKRARILLTFRPQSLAVHLTLVPSNPKSPKNEAYVGWTGMASASSLAQFNSASSGEKGLETIEIDPQYAQGLGFSQGDTVEIGLVYDMAVAKSVGTEPLTSDDWEIIEIHASHVESTLLSQVRVARIGQEIDVWVLGRTRVRLKVVSLDPQSKNNALLLSTNTEVSIAPKTHKRQQKMPSSSQNAVPESESQQHTSTVGPETRSIALRVLPSRLSTYAQFSYDGPETLAFVSSITFSKLYPDKPIGPTSTDFYRVKVRRLHPPADPTGDSGSISEPEPTAKVLNPGEQKSSKAASTSADEFDAVYVKPAPGILSGHVVFATLPQGVEDWDLIRVVVTPNDKTFSLKNSIPETRTTVSHITDSGFLAGVDDILKRCTDFCTRKLAIHGAKTNVRGVSSLLITGRPGVGKTSIIKSVAKALQENPKTYTYTLYVDVAPLAEKPITTVKNLFKFWFEKAFWHKPTILVLDNLHELLGTELEHTDSFRTRHITELFLSIFSASQRTAASNAKGIIMLATAPSAAALHPLISTAHIFEEVVSVTPPNKDARRDILSKLVQNHMKHATNLRQDTMNPLNFTYLATQTEGYSATDLQDLVSRAIHQVVMKIALEQKDPVLTMADFEEAKAGFVPLSLRDIKLEKSEVSWSDIGGLAETKRVLRETLEWPTKYGPIFAQSPLRLRSGLLLYGYPGCGKTLLASAVAKECGLNFIGVKGPEILNKYIGESEKTVRDIFERASSAKPCVLFFDEFDSIAPKRGHDSTGVTDRVVNQLLTQMDGAEGLDGVYVLAATSRPDLIDSALLRPGRLDKSLLCNMPNYEERQDILRAVSRKMKVSASVDFDEVAGATEGFSGADLQALMYNAHLEMVNASIAASSQDESIPEKPDEESVEFNAFGGSLDAKKALSKAELAALQRRLRQVQLATRSRGAQTMKASKRVDSPSHREITQDSIRRVLRTTRPSVSVEERIRLDRIYGAFIDDRSGEMPVPPDAAGIGNRASLA</sequence>
<name>A0AAW0D3N9_9AGAR</name>
<gene>
    <name evidence="16" type="primary">PEX1</name>
    <name evidence="16" type="ORF">VNI00_007518</name>
</gene>
<dbReference type="SUPFAM" id="SSF52540">
    <property type="entry name" value="P-loop containing nucleoside triphosphate hydrolases"/>
    <property type="match status" value="2"/>
</dbReference>
<dbReference type="InterPro" id="IPR009010">
    <property type="entry name" value="Asp_de-COase-like_dom_sf"/>
</dbReference>
<comment type="catalytic activity">
    <reaction evidence="13">
        <text>ATP + H2O = ADP + phosphate + H(+)</text>
        <dbReference type="Rhea" id="RHEA:13065"/>
        <dbReference type="ChEBI" id="CHEBI:15377"/>
        <dbReference type="ChEBI" id="CHEBI:15378"/>
        <dbReference type="ChEBI" id="CHEBI:30616"/>
        <dbReference type="ChEBI" id="CHEBI:43474"/>
        <dbReference type="ChEBI" id="CHEBI:456216"/>
    </reaction>
    <physiologicalReaction direction="left-to-right" evidence="13">
        <dbReference type="Rhea" id="RHEA:13066"/>
    </physiologicalReaction>
</comment>
<dbReference type="InterPro" id="IPR029055">
    <property type="entry name" value="Ntn_hydrolases_N"/>
</dbReference>
<dbReference type="Pfam" id="PF09262">
    <property type="entry name" value="PEX-1N"/>
    <property type="match status" value="1"/>
</dbReference>
<dbReference type="SUPFAM" id="SSF52402">
    <property type="entry name" value="Adenine nucleotide alpha hydrolases-like"/>
    <property type="match status" value="1"/>
</dbReference>
<feature type="compositionally biased region" description="Polar residues" evidence="14">
    <location>
        <begin position="1593"/>
        <end position="1603"/>
    </location>
</feature>
<comment type="subcellular location">
    <subcellularLocation>
        <location evidence="1">Membrane</location>
    </subcellularLocation>
</comment>
<dbReference type="InterPro" id="IPR006426">
    <property type="entry name" value="Asn_synth_AEB"/>
</dbReference>
<feature type="domain" description="Glutamine amidotransferase type-2" evidence="15">
    <location>
        <begin position="2"/>
        <end position="216"/>
    </location>
</feature>
<keyword evidence="8" id="KW-0653">Protein transport</keyword>
<dbReference type="GO" id="GO:0005829">
    <property type="term" value="C:cytosol"/>
    <property type="evidence" value="ECO:0007669"/>
    <property type="project" value="TreeGrafter"/>
</dbReference>
<dbReference type="CDD" id="cd01991">
    <property type="entry name" value="Asn_synthase_B_C"/>
    <property type="match status" value="1"/>
</dbReference>
<dbReference type="FunFam" id="3.40.50.300:FF:000149">
    <property type="entry name" value="Nuclear valosin-containing protein-like"/>
    <property type="match status" value="1"/>
</dbReference>
<evidence type="ECO:0000256" key="9">
    <source>
        <dbReference type="ARBA" id="ARBA00022962"/>
    </source>
</evidence>
<keyword evidence="5" id="KW-0547">Nucleotide-binding</keyword>
<evidence type="ECO:0000256" key="13">
    <source>
        <dbReference type="ARBA" id="ARBA00048778"/>
    </source>
</evidence>
<accession>A0AAW0D3N9</accession>
<feature type="compositionally biased region" description="Polar residues" evidence="14">
    <location>
        <begin position="853"/>
        <end position="875"/>
    </location>
</feature>
<dbReference type="PROSITE" id="PS51278">
    <property type="entry name" value="GATASE_TYPE_2"/>
    <property type="match status" value="1"/>
</dbReference>
<dbReference type="InterPro" id="IPR003593">
    <property type="entry name" value="AAA+_ATPase"/>
</dbReference>
<dbReference type="Proteomes" id="UP001383192">
    <property type="component" value="Unassembled WGS sequence"/>
</dbReference>
<protein>
    <recommendedName>
        <fullName evidence="12">Peroxisomal ATPase PEX1</fullName>
    </recommendedName>
    <alternativeName>
        <fullName evidence="11">Peroxin-1</fullName>
    </alternativeName>
</protein>
<dbReference type="Gene3D" id="3.40.50.620">
    <property type="entry name" value="HUPs"/>
    <property type="match status" value="1"/>
</dbReference>
<evidence type="ECO:0000256" key="3">
    <source>
        <dbReference type="ARBA" id="ARBA00022448"/>
    </source>
</evidence>
<keyword evidence="10" id="KW-0472">Membrane</keyword>
<dbReference type="PANTHER" id="PTHR23077:SF12">
    <property type="entry name" value="PEROXISOMAL ATPASE PEX1"/>
    <property type="match status" value="1"/>
</dbReference>
<dbReference type="GO" id="GO:0005524">
    <property type="term" value="F:ATP binding"/>
    <property type="evidence" value="ECO:0007669"/>
    <property type="project" value="UniProtKB-KW"/>
</dbReference>
<evidence type="ECO:0000313" key="17">
    <source>
        <dbReference type="Proteomes" id="UP001383192"/>
    </source>
</evidence>
<evidence type="ECO:0000313" key="16">
    <source>
        <dbReference type="EMBL" id="KAK7045685.1"/>
    </source>
</evidence>
<dbReference type="GO" id="GO:0016887">
    <property type="term" value="F:ATP hydrolysis activity"/>
    <property type="evidence" value="ECO:0007669"/>
    <property type="project" value="InterPro"/>
</dbReference>
<dbReference type="InterPro" id="IPR001962">
    <property type="entry name" value="Asn_synthase"/>
</dbReference>
<dbReference type="CDD" id="cd00009">
    <property type="entry name" value="AAA"/>
    <property type="match status" value="1"/>
</dbReference>
<evidence type="ECO:0000256" key="11">
    <source>
        <dbReference type="ARBA" id="ARBA00032509"/>
    </source>
</evidence>
<dbReference type="SMART" id="SM00382">
    <property type="entry name" value="AAA"/>
    <property type="match status" value="2"/>
</dbReference>
<dbReference type="Pfam" id="PF13537">
    <property type="entry name" value="GATase_7"/>
    <property type="match status" value="1"/>
</dbReference>
<dbReference type="InterPro" id="IPR003959">
    <property type="entry name" value="ATPase_AAA_core"/>
</dbReference>
<dbReference type="GO" id="GO:0016558">
    <property type="term" value="P:protein import into peroxisome matrix"/>
    <property type="evidence" value="ECO:0007669"/>
    <property type="project" value="TreeGrafter"/>
</dbReference>
<feature type="compositionally biased region" description="Basic and acidic residues" evidence="14">
    <location>
        <begin position="1606"/>
        <end position="1616"/>
    </location>
</feature>
<dbReference type="SUPFAM" id="SSF50692">
    <property type="entry name" value="ADC-like"/>
    <property type="match status" value="1"/>
</dbReference>
<evidence type="ECO:0000256" key="7">
    <source>
        <dbReference type="ARBA" id="ARBA00022840"/>
    </source>
</evidence>
<proteinExistence type="inferred from homology"/>
<dbReference type="SUPFAM" id="SSF56235">
    <property type="entry name" value="N-terminal nucleophile aminohydrolases (Ntn hydrolases)"/>
    <property type="match status" value="1"/>
</dbReference>
<dbReference type="Gene3D" id="3.40.50.300">
    <property type="entry name" value="P-loop containing nucleotide triphosphate hydrolases"/>
    <property type="match status" value="2"/>
</dbReference>
<keyword evidence="3" id="KW-0813">Transport</keyword>
<dbReference type="PROSITE" id="PS00674">
    <property type="entry name" value="AAA"/>
    <property type="match status" value="1"/>
</dbReference>
<dbReference type="Gene3D" id="3.10.330.10">
    <property type="match status" value="1"/>
</dbReference>
<keyword evidence="17" id="KW-1185">Reference proteome</keyword>
<dbReference type="InterPro" id="IPR050168">
    <property type="entry name" value="AAA_ATPase_domain"/>
</dbReference>
<evidence type="ECO:0000256" key="2">
    <source>
        <dbReference type="ARBA" id="ARBA00006914"/>
    </source>
</evidence>
<dbReference type="InterPro" id="IPR015342">
    <property type="entry name" value="PEX1-N_C-lobe"/>
</dbReference>
<dbReference type="PANTHER" id="PTHR23077">
    <property type="entry name" value="AAA-FAMILY ATPASE"/>
    <property type="match status" value="1"/>
</dbReference>
<evidence type="ECO:0000256" key="4">
    <source>
        <dbReference type="ARBA" id="ARBA00022593"/>
    </source>
</evidence>
<dbReference type="InterPro" id="IPR029067">
    <property type="entry name" value="CDC48_domain_2-like_sf"/>
</dbReference>
<keyword evidence="9" id="KW-0315">Glutamine amidotransferase</keyword>
<dbReference type="GO" id="GO:0005778">
    <property type="term" value="C:peroxisomal membrane"/>
    <property type="evidence" value="ECO:0007669"/>
    <property type="project" value="TreeGrafter"/>
</dbReference>
<dbReference type="InterPro" id="IPR017932">
    <property type="entry name" value="GATase_2_dom"/>
</dbReference>
<dbReference type="GO" id="GO:0006529">
    <property type="term" value="P:asparagine biosynthetic process"/>
    <property type="evidence" value="ECO:0007669"/>
    <property type="project" value="InterPro"/>
</dbReference>
<dbReference type="InterPro" id="IPR033738">
    <property type="entry name" value="AsnB_N"/>
</dbReference>
<feature type="region of interest" description="Disordered" evidence="14">
    <location>
        <begin position="844"/>
        <end position="879"/>
    </location>
</feature>
<evidence type="ECO:0000256" key="6">
    <source>
        <dbReference type="ARBA" id="ARBA00022801"/>
    </source>
</evidence>
<keyword evidence="7" id="KW-0067">ATP-binding</keyword>
<keyword evidence="4" id="KW-0962">Peroxisome biogenesis</keyword>
<evidence type="ECO:0000256" key="14">
    <source>
        <dbReference type="SAM" id="MobiDB-lite"/>
    </source>
</evidence>
<dbReference type="Pfam" id="PF00733">
    <property type="entry name" value="Asn_synthase"/>
    <property type="match status" value="1"/>
</dbReference>
<organism evidence="16 17">
    <name type="scientific">Paramarasmius palmivorus</name>
    <dbReference type="NCBI Taxonomy" id="297713"/>
    <lineage>
        <taxon>Eukaryota</taxon>
        <taxon>Fungi</taxon>
        <taxon>Dikarya</taxon>
        <taxon>Basidiomycota</taxon>
        <taxon>Agaricomycotina</taxon>
        <taxon>Agaricomycetes</taxon>
        <taxon>Agaricomycetidae</taxon>
        <taxon>Agaricales</taxon>
        <taxon>Marasmiineae</taxon>
        <taxon>Marasmiaceae</taxon>
        <taxon>Paramarasmius</taxon>
    </lineage>
</organism>
<dbReference type="Gene3D" id="1.10.8.60">
    <property type="match status" value="2"/>
</dbReference>
<evidence type="ECO:0000256" key="1">
    <source>
        <dbReference type="ARBA" id="ARBA00004370"/>
    </source>
</evidence>
<feature type="region of interest" description="Disordered" evidence="14">
    <location>
        <begin position="1593"/>
        <end position="1616"/>
    </location>
</feature>
<dbReference type="CDD" id="cd19526">
    <property type="entry name" value="RecA-like_PEX1_r2"/>
    <property type="match status" value="1"/>
</dbReference>
<dbReference type="InterPro" id="IPR027417">
    <property type="entry name" value="P-loop_NTPase"/>
</dbReference>
<dbReference type="GO" id="GO:0004066">
    <property type="term" value="F:asparagine synthase (glutamine-hydrolyzing) activity"/>
    <property type="evidence" value="ECO:0007669"/>
    <property type="project" value="InterPro"/>
</dbReference>